<feature type="binding site" evidence="11">
    <location>
        <position position="162"/>
    </location>
    <ligand>
        <name>ATP</name>
        <dbReference type="ChEBI" id="CHEBI:30616"/>
    </ligand>
</feature>
<dbReference type="GO" id="GO:0044210">
    <property type="term" value="P:'de novo' CTP biosynthetic process"/>
    <property type="evidence" value="ECO:0007669"/>
    <property type="project" value="UniProtKB-UniRule"/>
</dbReference>
<feature type="binding site" evidence="11">
    <location>
        <begin position="8"/>
        <end position="11"/>
    </location>
    <ligand>
        <name>ATP</name>
        <dbReference type="ChEBI" id="CHEBI:30616"/>
    </ligand>
</feature>
<evidence type="ECO:0000256" key="4">
    <source>
        <dbReference type="ARBA" id="ARBA00022490"/>
    </source>
</evidence>
<dbReference type="SUPFAM" id="SSF53633">
    <property type="entry name" value="Carbamate kinase-like"/>
    <property type="match status" value="1"/>
</dbReference>
<dbReference type="RefSeq" id="WP_073073242.1">
    <property type="nucleotide sequence ID" value="NZ_FQXN01000004.1"/>
</dbReference>
<evidence type="ECO:0000256" key="1">
    <source>
        <dbReference type="ARBA" id="ARBA00004496"/>
    </source>
</evidence>
<dbReference type="InterPro" id="IPR015963">
    <property type="entry name" value="Uridylate_kinase_bac"/>
</dbReference>
<dbReference type="OrthoDB" id="9807458at2"/>
<evidence type="ECO:0000256" key="6">
    <source>
        <dbReference type="ARBA" id="ARBA00022741"/>
    </source>
</evidence>
<evidence type="ECO:0000313" key="14">
    <source>
        <dbReference type="Proteomes" id="UP000242592"/>
    </source>
</evidence>
<comment type="pathway">
    <text evidence="2 11">Pyrimidine metabolism; CTP biosynthesis via de novo pathway; UDP from UMP (UMPK route): step 1/1.</text>
</comment>
<dbReference type="GO" id="GO:0006225">
    <property type="term" value="P:UDP biosynthetic process"/>
    <property type="evidence" value="ECO:0007669"/>
    <property type="project" value="TreeGrafter"/>
</dbReference>
<gene>
    <name evidence="11" type="primary">pyrH</name>
    <name evidence="13" type="ORF">SAMN02745199_1231</name>
</gene>
<dbReference type="UniPathway" id="UPA00159">
    <property type="reaction ID" value="UER00275"/>
</dbReference>
<evidence type="ECO:0000256" key="7">
    <source>
        <dbReference type="ARBA" id="ARBA00022777"/>
    </source>
</evidence>
<keyword evidence="6 11" id="KW-0547">Nucleotide-binding</keyword>
<comment type="activity regulation">
    <text evidence="11">Inhibited by UTP.</text>
</comment>
<dbReference type="Proteomes" id="UP000242592">
    <property type="component" value="Unassembled WGS sequence"/>
</dbReference>
<evidence type="ECO:0000256" key="8">
    <source>
        <dbReference type="ARBA" id="ARBA00022840"/>
    </source>
</evidence>
<keyword evidence="5 11" id="KW-0808">Transferase</keyword>
<feature type="domain" description="Aspartate/glutamate/uridylate kinase" evidence="12">
    <location>
        <begin position="3"/>
        <end position="209"/>
    </location>
</feature>
<dbReference type="NCBIfam" id="TIGR02075">
    <property type="entry name" value="pyrH_bact"/>
    <property type="match status" value="1"/>
</dbReference>
<evidence type="ECO:0000313" key="13">
    <source>
        <dbReference type="EMBL" id="SHH47209.1"/>
    </source>
</evidence>
<protein>
    <recommendedName>
        <fullName evidence="11">Uridylate kinase</fullName>
        <shortName evidence="11">UK</shortName>
        <ecNumber evidence="11">2.7.4.22</ecNumber>
    </recommendedName>
    <alternativeName>
        <fullName evidence="11">Uridine monophosphate kinase</fullName>
        <shortName evidence="11">UMP kinase</shortName>
        <shortName evidence="11">UMPK</shortName>
    </alternativeName>
</protein>
<dbReference type="GO" id="GO:0005524">
    <property type="term" value="F:ATP binding"/>
    <property type="evidence" value="ECO:0007669"/>
    <property type="project" value="UniProtKB-KW"/>
</dbReference>
<organism evidence="13 14">
    <name type="scientific">Thermosipho atlanticus DSM 15807</name>
    <dbReference type="NCBI Taxonomy" id="1123380"/>
    <lineage>
        <taxon>Bacteria</taxon>
        <taxon>Thermotogati</taxon>
        <taxon>Thermotogota</taxon>
        <taxon>Thermotogae</taxon>
        <taxon>Thermotogales</taxon>
        <taxon>Fervidobacteriaceae</taxon>
        <taxon>Thermosipho</taxon>
    </lineage>
</organism>
<keyword evidence="8 11" id="KW-0067">ATP-binding</keyword>
<sequence>MYKKVLLKLSGEVLSGEGQKGFNLDNISYLIKELKQILEYGTNVGIVIGAGNLFRGREMSELSPTIADQIGMLGTVINALYLKDIFEKNGIRTVIVSQVTSLPSIRPIHYDDINLYFDAGYLVIFAGGTSNPFFTTDTAAALRAVEMKAEILIKGTKVPGVFDKDPKIYDDAKKYEKLTFDEAIEKNLKIMDTEAFSICKRYNMHIMVLDFFEKGNLLKAITGENVGTLVVPGDSK</sequence>
<dbReference type="Gene3D" id="3.40.1160.10">
    <property type="entry name" value="Acetylglutamate kinase-like"/>
    <property type="match status" value="1"/>
</dbReference>
<evidence type="ECO:0000259" key="12">
    <source>
        <dbReference type="Pfam" id="PF00696"/>
    </source>
</evidence>
<comment type="subcellular location">
    <subcellularLocation>
        <location evidence="1 11">Cytoplasm</location>
    </subcellularLocation>
</comment>
<keyword evidence="9 11" id="KW-0665">Pyrimidine biosynthesis</keyword>
<evidence type="ECO:0000256" key="9">
    <source>
        <dbReference type="ARBA" id="ARBA00022975"/>
    </source>
</evidence>
<dbReference type="CDD" id="cd04254">
    <property type="entry name" value="AAK_UMPK-PyrH-Ec"/>
    <property type="match status" value="1"/>
</dbReference>
<feature type="binding site" evidence="11">
    <location>
        <begin position="129"/>
        <end position="136"/>
    </location>
    <ligand>
        <name>UMP</name>
        <dbReference type="ChEBI" id="CHEBI:57865"/>
    </ligand>
</feature>
<name>A0A1M5T901_9BACT</name>
<feature type="binding site" evidence="11">
    <location>
        <position position="165"/>
    </location>
    <ligand>
        <name>ATP</name>
        <dbReference type="ChEBI" id="CHEBI:30616"/>
    </ligand>
</feature>
<dbReference type="GO" id="GO:0005737">
    <property type="term" value="C:cytoplasm"/>
    <property type="evidence" value="ECO:0007669"/>
    <property type="project" value="UniProtKB-SubCell"/>
</dbReference>
<comment type="caution">
    <text evidence="11">Lacks conserved residue(s) required for the propagation of feature annotation.</text>
</comment>
<accession>A0A1M5T901</accession>
<dbReference type="EMBL" id="FQXN01000004">
    <property type="protein sequence ID" value="SHH47209.1"/>
    <property type="molecule type" value="Genomic_DNA"/>
</dbReference>
<dbReference type="InterPro" id="IPR011817">
    <property type="entry name" value="Uridylate_kinase"/>
</dbReference>
<comment type="subunit">
    <text evidence="11">Homohexamer.</text>
</comment>
<dbReference type="STRING" id="1123380.SAMN02745199_1231"/>
<dbReference type="InterPro" id="IPR036393">
    <property type="entry name" value="AceGlu_kinase-like_sf"/>
</dbReference>
<feature type="binding site" evidence="11">
    <location>
        <position position="156"/>
    </location>
    <ligand>
        <name>ATP</name>
        <dbReference type="ChEBI" id="CHEBI:30616"/>
    </ligand>
</feature>
<dbReference type="PANTHER" id="PTHR42833:SF4">
    <property type="entry name" value="URIDYLATE KINASE PUMPKIN, CHLOROPLASTIC"/>
    <property type="match status" value="1"/>
</dbReference>
<comment type="function">
    <text evidence="11">Catalyzes the reversible phosphorylation of UMP to UDP.</text>
</comment>
<keyword evidence="14" id="KW-1185">Reference proteome</keyword>
<dbReference type="EC" id="2.7.4.22" evidence="11"/>
<dbReference type="HAMAP" id="MF_01220_B">
    <property type="entry name" value="PyrH_B"/>
    <property type="match status" value="1"/>
</dbReference>
<feature type="binding site" evidence="11">
    <location>
        <position position="68"/>
    </location>
    <ligand>
        <name>UMP</name>
        <dbReference type="ChEBI" id="CHEBI:57865"/>
    </ligand>
</feature>
<feature type="binding site" evidence="11">
    <location>
        <position position="55"/>
    </location>
    <ligand>
        <name>ATP</name>
        <dbReference type="ChEBI" id="CHEBI:30616"/>
    </ligand>
</feature>
<dbReference type="PIRSF" id="PIRSF005650">
    <property type="entry name" value="Uridylate_kin"/>
    <property type="match status" value="1"/>
</dbReference>
<evidence type="ECO:0000256" key="3">
    <source>
        <dbReference type="ARBA" id="ARBA00007614"/>
    </source>
</evidence>
<reference evidence="14" key="1">
    <citation type="submission" date="2016-11" db="EMBL/GenBank/DDBJ databases">
        <authorList>
            <person name="Varghese N."/>
            <person name="Submissions S."/>
        </authorList>
    </citation>
    <scope>NUCLEOTIDE SEQUENCE [LARGE SCALE GENOMIC DNA]</scope>
    <source>
        <strain evidence="14">DSM 15807</strain>
    </source>
</reference>
<keyword evidence="4 11" id="KW-0963">Cytoplasm</keyword>
<proteinExistence type="inferred from homology"/>
<keyword evidence="7 11" id="KW-0418">Kinase</keyword>
<comment type="similarity">
    <text evidence="3 11">Belongs to the UMP kinase family.</text>
</comment>
<evidence type="ECO:0000256" key="11">
    <source>
        <dbReference type="HAMAP-Rule" id="MF_01220"/>
    </source>
</evidence>
<feature type="binding site" evidence="11">
    <location>
        <position position="51"/>
    </location>
    <ligand>
        <name>ATP</name>
        <dbReference type="ChEBI" id="CHEBI:30616"/>
    </ligand>
</feature>
<dbReference type="FunFam" id="3.40.1160.10:FF:000001">
    <property type="entry name" value="Uridylate kinase"/>
    <property type="match status" value="1"/>
</dbReference>
<dbReference type="AlphaFoldDB" id="A0A1M5T901"/>
<comment type="catalytic activity">
    <reaction evidence="10 11">
        <text>UMP + ATP = UDP + ADP</text>
        <dbReference type="Rhea" id="RHEA:24400"/>
        <dbReference type="ChEBI" id="CHEBI:30616"/>
        <dbReference type="ChEBI" id="CHEBI:57865"/>
        <dbReference type="ChEBI" id="CHEBI:58223"/>
        <dbReference type="ChEBI" id="CHEBI:456216"/>
        <dbReference type="EC" id="2.7.4.22"/>
    </reaction>
</comment>
<evidence type="ECO:0000256" key="2">
    <source>
        <dbReference type="ARBA" id="ARBA00004791"/>
    </source>
</evidence>
<dbReference type="Pfam" id="PF00696">
    <property type="entry name" value="AA_kinase"/>
    <property type="match status" value="1"/>
</dbReference>
<dbReference type="GO" id="GO:0033862">
    <property type="term" value="F:UMP kinase activity"/>
    <property type="evidence" value="ECO:0007669"/>
    <property type="project" value="UniProtKB-EC"/>
</dbReference>
<evidence type="ECO:0000256" key="5">
    <source>
        <dbReference type="ARBA" id="ARBA00022679"/>
    </source>
</evidence>
<evidence type="ECO:0000256" key="10">
    <source>
        <dbReference type="ARBA" id="ARBA00047767"/>
    </source>
</evidence>
<dbReference type="InterPro" id="IPR001048">
    <property type="entry name" value="Asp/Glu/Uridylate_kinase"/>
</dbReference>
<dbReference type="PANTHER" id="PTHR42833">
    <property type="entry name" value="URIDYLATE KINASE"/>
    <property type="match status" value="1"/>
</dbReference>